<evidence type="ECO:0000256" key="3">
    <source>
        <dbReference type="ARBA" id="ARBA00023015"/>
    </source>
</evidence>
<dbReference type="RefSeq" id="WP_009815456.1">
    <property type="nucleotide sequence ID" value="NZ_CH724156.1"/>
</dbReference>
<dbReference type="InterPro" id="IPR000524">
    <property type="entry name" value="Tscrpt_reg_HTH_GntR"/>
</dbReference>
<evidence type="ECO:0000256" key="5">
    <source>
        <dbReference type="ARBA" id="ARBA00023163"/>
    </source>
</evidence>
<dbReference type="InterPro" id="IPR036390">
    <property type="entry name" value="WH_DNA-bd_sf"/>
</dbReference>
<dbReference type="Gene3D" id="3.40.640.10">
    <property type="entry name" value="Type I PLP-dependent aspartate aminotransferase-like (Major domain)"/>
    <property type="match status" value="1"/>
</dbReference>
<comment type="similarity">
    <text evidence="1">In the C-terminal section; belongs to the class-I pyridoxal-phosphate-dependent aminotransferase family.</text>
</comment>
<evidence type="ECO:0000313" key="7">
    <source>
        <dbReference type="EMBL" id="EAP76631.1"/>
    </source>
</evidence>
<organism evidence="7 8">
    <name type="scientific">Roseovarius nubinhibens (strain ATCC BAA-591 / DSM 15170 / ISM)</name>
    <dbReference type="NCBI Taxonomy" id="89187"/>
    <lineage>
        <taxon>Bacteria</taxon>
        <taxon>Pseudomonadati</taxon>
        <taxon>Pseudomonadota</taxon>
        <taxon>Alphaproteobacteria</taxon>
        <taxon>Rhodobacterales</taxon>
        <taxon>Roseobacteraceae</taxon>
        <taxon>Roseovarius</taxon>
    </lineage>
</organism>
<dbReference type="SUPFAM" id="SSF53383">
    <property type="entry name" value="PLP-dependent transferases"/>
    <property type="match status" value="1"/>
</dbReference>
<reference evidence="7 8" key="1">
    <citation type="submission" date="2005-12" db="EMBL/GenBank/DDBJ databases">
        <authorList>
            <person name="Moran M.A."/>
            <person name="Ferriera S."/>
            <person name="Johnson J."/>
            <person name="Kravitz S."/>
            <person name="Halpern A."/>
            <person name="Remington K."/>
            <person name="Beeson K."/>
            <person name="Tran B."/>
            <person name="Rogers Y.-H."/>
            <person name="Friedman R."/>
            <person name="Venter J.C."/>
        </authorList>
    </citation>
    <scope>NUCLEOTIDE SEQUENCE [LARGE SCALE GENOMIC DNA]</scope>
    <source>
        <strain evidence="8">ATCC BAA-591 / DSM 15170 / ISM</strain>
    </source>
</reference>
<feature type="domain" description="HTH gntR-type" evidence="6">
    <location>
        <begin position="3"/>
        <end position="71"/>
    </location>
</feature>
<dbReference type="InterPro" id="IPR036388">
    <property type="entry name" value="WH-like_DNA-bd_sf"/>
</dbReference>
<dbReference type="HOGENOM" id="CLU_017584_0_0_5"/>
<accession>A3SQ91</accession>
<dbReference type="CDD" id="cd07377">
    <property type="entry name" value="WHTH_GntR"/>
    <property type="match status" value="1"/>
</dbReference>
<dbReference type="AlphaFoldDB" id="A3SQ91"/>
<keyword evidence="8" id="KW-1185">Reference proteome</keyword>
<dbReference type="Pfam" id="PF00155">
    <property type="entry name" value="Aminotran_1_2"/>
    <property type="match status" value="1"/>
</dbReference>
<name>A3SQ91_ROSNI</name>
<evidence type="ECO:0000259" key="6">
    <source>
        <dbReference type="PROSITE" id="PS50949"/>
    </source>
</evidence>
<evidence type="ECO:0000256" key="1">
    <source>
        <dbReference type="ARBA" id="ARBA00005384"/>
    </source>
</evidence>
<dbReference type="GO" id="GO:0030170">
    <property type="term" value="F:pyridoxal phosphate binding"/>
    <property type="evidence" value="ECO:0007669"/>
    <property type="project" value="InterPro"/>
</dbReference>
<comment type="caution">
    <text evidence="7">The sequence shown here is derived from an EMBL/GenBank/DDBJ whole genome shotgun (WGS) entry which is preliminary data.</text>
</comment>
<keyword evidence="2" id="KW-0663">Pyridoxal phosphate</keyword>
<gene>
    <name evidence="7" type="ORF">ISM_17235</name>
</gene>
<dbReference type="SUPFAM" id="SSF46785">
    <property type="entry name" value="Winged helix' DNA-binding domain"/>
    <property type="match status" value="1"/>
</dbReference>
<dbReference type="Gene3D" id="1.10.10.10">
    <property type="entry name" value="Winged helix-like DNA-binding domain superfamily/Winged helix DNA-binding domain"/>
    <property type="match status" value="1"/>
</dbReference>
<evidence type="ECO:0000256" key="2">
    <source>
        <dbReference type="ARBA" id="ARBA00022898"/>
    </source>
</evidence>
<dbReference type="GO" id="GO:0003700">
    <property type="term" value="F:DNA-binding transcription factor activity"/>
    <property type="evidence" value="ECO:0007669"/>
    <property type="project" value="InterPro"/>
</dbReference>
<keyword evidence="4" id="KW-0238">DNA-binding</keyword>
<dbReference type="PANTHER" id="PTHR46577:SF1">
    <property type="entry name" value="HTH-TYPE TRANSCRIPTIONAL REGULATORY PROTEIN GABR"/>
    <property type="match status" value="1"/>
</dbReference>
<dbReference type="InterPro" id="IPR015421">
    <property type="entry name" value="PyrdxlP-dep_Trfase_major"/>
</dbReference>
<dbReference type="SMART" id="SM00345">
    <property type="entry name" value="HTH_GNTR"/>
    <property type="match status" value="1"/>
</dbReference>
<sequence>MPQARYLRLADQIAAAIDRGTLAPGTRLPTHRAFAERFGVALATATRTYGELERRGLVTGEAGRGTFVRDPGLPLSLGMQQGTSDGLLDLVFNMPGDSGDPDMLRAGLRRLATAGDLEAMLRYQPHGGRPHERRLIAAHLEPSLGDGFGPLDPDHLLITSGAQHGLAITALALFKRGDLIASDALTYPGFKSVASLQGIDLAPVDSLAHAGGVMDPDALDRLCRTRPVRAVYLMPTVHNPLGAVMDIATRHRIIAVAQAHDLLIIEDAAYAFLDPTPRPSLLSLAPERTIHIGGFSKSLATGLRLGYLIAPPSRIAPLIEAIRATTWNAPALISGLVAGWIEDGTLARSEETRRRDGADRQRLCRDCLAGLAGLPLLSHPNAGFAWLPLDRGLRAEPIVSRLKTRGVSVSGAEAFATTQAVPQALRLAFGGLAKPDLTAALRTVAEEVNAARAQP</sequence>
<dbReference type="Proteomes" id="UP000005954">
    <property type="component" value="Unassembled WGS sequence"/>
</dbReference>
<dbReference type="InterPro" id="IPR051446">
    <property type="entry name" value="HTH_trans_reg/aminotransferase"/>
</dbReference>
<dbReference type="OrthoDB" id="9794015at2"/>
<protein>
    <submittedName>
        <fullName evidence="7">Transcriptional regulator, GntR family protein</fullName>
    </submittedName>
</protein>
<dbReference type="PROSITE" id="PS50949">
    <property type="entry name" value="HTH_GNTR"/>
    <property type="match status" value="1"/>
</dbReference>
<proteinExistence type="inferred from homology"/>
<keyword evidence="3" id="KW-0805">Transcription regulation</keyword>
<dbReference type="GO" id="GO:0003677">
    <property type="term" value="F:DNA binding"/>
    <property type="evidence" value="ECO:0007669"/>
    <property type="project" value="UniProtKB-KW"/>
</dbReference>
<dbReference type="PANTHER" id="PTHR46577">
    <property type="entry name" value="HTH-TYPE TRANSCRIPTIONAL REGULATORY PROTEIN GABR"/>
    <property type="match status" value="1"/>
</dbReference>
<dbReference type="STRING" id="89187.ISM_17235"/>
<dbReference type="CDD" id="cd00609">
    <property type="entry name" value="AAT_like"/>
    <property type="match status" value="1"/>
</dbReference>
<evidence type="ECO:0000313" key="8">
    <source>
        <dbReference type="Proteomes" id="UP000005954"/>
    </source>
</evidence>
<evidence type="ECO:0000256" key="4">
    <source>
        <dbReference type="ARBA" id="ARBA00023125"/>
    </source>
</evidence>
<dbReference type="eggNOG" id="COG1167">
    <property type="taxonomic scope" value="Bacteria"/>
</dbReference>
<dbReference type="InterPro" id="IPR004839">
    <property type="entry name" value="Aminotransferase_I/II_large"/>
</dbReference>
<dbReference type="InterPro" id="IPR015424">
    <property type="entry name" value="PyrdxlP-dep_Trfase"/>
</dbReference>
<dbReference type="Pfam" id="PF00392">
    <property type="entry name" value="GntR"/>
    <property type="match status" value="1"/>
</dbReference>
<keyword evidence="5" id="KW-0804">Transcription</keyword>
<dbReference type="EMBL" id="AALY01000002">
    <property type="protein sequence ID" value="EAP76631.1"/>
    <property type="molecule type" value="Genomic_DNA"/>
</dbReference>